<dbReference type="EMBL" id="JACHXK010000009">
    <property type="protein sequence ID" value="MBB3111903.1"/>
    <property type="molecule type" value="Genomic_DNA"/>
</dbReference>
<dbReference type="RefSeq" id="WP_183601752.1">
    <property type="nucleotide sequence ID" value="NZ_JACHXK010000009.1"/>
</dbReference>
<dbReference type="Proteomes" id="UP000570361">
    <property type="component" value="Unassembled WGS sequence"/>
</dbReference>
<gene>
    <name evidence="1" type="ORF">FHS18_003971</name>
</gene>
<evidence type="ECO:0000313" key="2">
    <source>
        <dbReference type="Proteomes" id="UP000570361"/>
    </source>
</evidence>
<organism evidence="1 2">
    <name type="scientific">Paenibacillus phyllosphaerae</name>
    <dbReference type="NCBI Taxonomy" id="274593"/>
    <lineage>
        <taxon>Bacteria</taxon>
        <taxon>Bacillati</taxon>
        <taxon>Bacillota</taxon>
        <taxon>Bacilli</taxon>
        <taxon>Bacillales</taxon>
        <taxon>Paenibacillaceae</taxon>
        <taxon>Paenibacillus</taxon>
    </lineage>
</organism>
<keyword evidence="2" id="KW-1185">Reference proteome</keyword>
<accession>A0A7W5AZZ6</accession>
<evidence type="ECO:0000313" key="1">
    <source>
        <dbReference type="EMBL" id="MBB3111903.1"/>
    </source>
</evidence>
<sequence length="145" mass="15240">MVKTLDARTSQNASYGQSISITLLADTPTAIGQVGLNITGASGILRVIFNGIATLALPAEVPPDTVIALGVLRGTSPTTDPVVGYALFPVSSFDTNVRVLNITVTDYEVPYPVANDELVYSLIVYSSVECTRIGPESMNAVAYSD</sequence>
<comment type="caution">
    <text evidence="1">The sequence shown here is derived from an EMBL/GenBank/DDBJ whole genome shotgun (WGS) entry which is preliminary data.</text>
</comment>
<proteinExistence type="predicted"/>
<protein>
    <submittedName>
        <fullName evidence="1">Uncharacterized protein</fullName>
    </submittedName>
</protein>
<name>A0A7W5AZZ6_9BACL</name>
<reference evidence="1 2" key="1">
    <citation type="submission" date="2020-08" db="EMBL/GenBank/DDBJ databases">
        <title>Genomic Encyclopedia of Type Strains, Phase III (KMG-III): the genomes of soil and plant-associated and newly described type strains.</title>
        <authorList>
            <person name="Whitman W."/>
        </authorList>
    </citation>
    <scope>NUCLEOTIDE SEQUENCE [LARGE SCALE GENOMIC DNA]</scope>
    <source>
        <strain evidence="1 2">CECT 5862</strain>
    </source>
</reference>
<dbReference type="AlphaFoldDB" id="A0A7W5AZZ6"/>